<keyword evidence="3" id="KW-1185">Reference proteome</keyword>
<accession>A0A2C6L519</accession>
<feature type="compositionally biased region" description="Low complexity" evidence="1">
    <location>
        <begin position="355"/>
        <end position="364"/>
    </location>
</feature>
<proteinExistence type="predicted"/>
<dbReference type="PANTHER" id="PTHR33284:SF1">
    <property type="entry name" value="RIBOSOMAL PROTEIN L25_GLN-TRNA SYNTHETASE, ANTI-CODON-BINDING DOMAIN-CONTAINING PROTEIN"/>
    <property type="match status" value="1"/>
</dbReference>
<evidence type="ECO:0000256" key="1">
    <source>
        <dbReference type="SAM" id="MobiDB-lite"/>
    </source>
</evidence>
<dbReference type="GeneID" id="94426835"/>
<evidence type="ECO:0000313" key="3">
    <source>
        <dbReference type="Proteomes" id="UP000221165"/>
    </source>
</evidence>
<dbReference type="GO" id="GO:0003735">
    <property type="term" value="F:structural constituent of ribosome"/>
    <property type="evidence" value="ECO:0007669"/>
    <property type="project" value="InterPro"/>
</dbReference>
<organism evidence="2 3">
    <name type="scientific">Cystoisospora suis</name>
    <dbReference type="NCBI Taxonomy" id="483139"/>
    <lineage>
        <taxon>Eukaryota</taxon>
        <taxon>Sar</taxon>
        <taxon>Alveolata</taxon>
        <taxon>Apicomplexa</taxon>
        <taxon>Conoidasida</taxon>
        <taxon>Coccidia</taxon>
        <taxon>Eucoccidiorida</taxon>
        <taxon>Eimeriorina</taxon>
        <taxon>Sarcocystidae</taxon>
        <taxon>Cystoisospora</taxon>
    </lineage>
</organism>
<protein>
    <submittedName>
        <fullName evidence="2">Ribosomal l25 family protein</fullName>
    </submittedName>
</protein>
<dbReference type="GO" id="GO:0022625">
    <property type="term" value="C:cytosolic large ribosomal subunit"/>
    <property type="evidence" value="ECO:0007669"/>
    <property type="project" value="TreeGrafter"/>
</dbReference>
<dbReference type="GO" id="GO:0006412">
    <property type="term" value="P:translation"/>
    <property type="evidence" value="ECO:0007669"/>
    <property type="project" value="InterPro"/>
</dbReference>
<dbReference type="Proteomes" id="UP000221165">
    <property type="component" value="Unassembled WGS sequence"/>
</dbReference>
<feature type="region of interest" description="Disordered" evidence="1">
    <location>
        <begin position="286"/>
        <end position="312"/>
    </location>
</feature>
<dbReference type="OrthoDB" id="6752799at2759"/>
<dbReference type="PANTHER" id="PTHR33284">
    <property type="entry name" value="RIBOSOMAL PROTEIN L25/GLN-TRNA SYNTHETASE, ANTI-CODON-BINDING DOMAIN-CONTAINING PROTEIN"/>
    <property type="match status" value="1"/>
</dbReference>
<dbReference type="SUPFAM" id="SSF50715">
    <property type="entry name" value="Ribosomal protein L25-like"/>
    <property type="match status" value="1"/>
</dbReference>
<evidence type="ECO:0000313" key="2">
    <source>
        <dbReference type="EMBL" id="PHJ22732.1"/>
    </source>
</evidence>
<sequence length="667" mass="75437">MRGCSVISLSGSPPRQYPSPRVLRSSPSPPPCSASSSSFSYLLFTSPSKRFRAFSSSSHCPSDASPCSSHTSTCSPAHRRIFTIPAATVPRGVRTPQYKQHMQMYTQRTLVSSRRFDRKDTISLQKRKSTHRTCPLTSLTCKSLSLSSSLSPAIYPCPSSSSAYLHPHGTLIIHTPLPVDKNRLSPFELPLLSAFPSVVCRSLRTQASLSSPCRQQQRVRSSTIAGHRYASPLAKHPSSSSPLLSPSSFFLSSIPLLPFSSFFLTPPLSTTSFFRFSPFVSFTSSSSSKSDTPSPSQDQQHASSSSSTPFSPRSYKMELLSRQWPFMKAEMVRFFETQNEIPFDRISKQHPAAVSSPFHSPHSSSRSRNKDRRGEQEREEEEGFSHPNHWGEDEKEKMNMKDTKASFIENVVGTKRSAYESSGNILFGREGRGSSAVDLKCKEWERFVRKEDIQREGYVPCIVEKYGIERRLAIRRDLLESIAFDEEHGHLSYLFQARLFRLHVGMWIEECLPTYVQADAVAKRLYFVKFQRHVPGKITEVDVPTTMVGLLACPAYQRGYHVELVMPTIRCQCVGEDLPSPFYVDVSKLHYQPPYKAITLRDLEGLLPRDGCTRFHPAYNLDTQEVAWTYEVGTLPEAPLPEDYVDPNFINRKQQKMDVMFHKHFPN</sequence>
<dbReference type="GO" id="GO:0008097">
    <property type="term" value="F:5S rRNA binding"/>
    <property type="evidence" value="ECO:0007669"/>
    <property type="project" value="TreeGrafter"/>
</dbReference>
<dbReference type="InterPro" id="IPR020930">
    <property type="entry name" value="Ribosomal_uL5_bac-type"/>
</dbReference>
<dbReference type="EMBL" id="MIGC01001526">
    <property type="protein sequence ID" value="PHJ22732.1"/>
    <property type="molecule type" value="Genomic_DNA"/>
</dbReference>
<reference evidence="2 3" key="1">
    <citation type="journal article" date="2017" name="Int. J. Parasitol.">
        <title>The genome of the protozoan parasite Cystoisospora suis and a reverse vaccinology approach to identify vaccine candidates.</title>
        <authorList>
            <person name="Palmieri N."/>
            <person name="Shrestha A."/>
            <person name="Ruttkowski B."/>
            <person name="Beck T."/>
            <person name="Vogl C."/>
            <person name="Tomley F."/>
            <person name="Blake D.P."/>
            <person name="Joachim A."/>
        </authorList>
    </citation>
    <scope>NUCLEOTIDE SEQUENCE [LARGE SCALE GENOMIC DNA]</scope>
    <source>
        <strain evidence="2 3">Wien I</strain>
    </source>
</reference>
<comment type="caution">
    <text evidence="2">The sequence shown here is derived from an EMBL/GenBank/DDBJ whole genome shotgun (WGS) entry which is preliminary data.</text>
</comment>
<dbReference type="RefSeq" id="XP_067924409.1">
    <property type="nucleotide sequence ID" value="XM_068063624.1"/>
</dbReference>
<dbReference type="VEuPathDB" id="ToxoDB:CSUI_003426"/>
<dbReference type="InterPro" id="IPR011035">
    <property type="entry name" value="Ribosomal_bL25/Gln-tRNA_synth"/>
</dbReference>
<name>A0A2C6L519_9APIC</name>
<gene>
    <name evidence="2" type="ORF">CSUI_003426</name>
</gene>
<feature type="region of interest" description="Disordered" evidence="1">
    <location>
        <begin position="351"/>
        <end position="396"/>
    </location>
</feature>
<dbReference type="AlphaFoldDB" id="A0A2C6L519"/>
<feature type="region of interest" description="Disordered" evidence="1">
    <location>
        <begin position="1"/>
        <end position="30"/>
    </location>
</feature>